<evidence type="ECO:0000256" key="1">
    <source>
        <dbReference type="ARBA" id="ARBA00009437"/>
    </source>
</evidence>
<dbReference type="Pfam" id="PF03466">
    <property type="entry name" value="LysR_substrate"/>
    <property type="match status" value="1"/>
</dbReference>
<dbReference type="RefSeq" id="WP_174021566.1">
    <property type="nucleotide sequence ID" value="NZ_JAAMAW010000022.1"/>
</dbReference>
<proteinExistence type="inferred from homology"/>
<dbReference type="InterPro" id="IPR036390">
    <property type="entry name" value="WH_DNA-bd_sf"/>
</dbReference>
<evidence type="ECO:0000256" key="7">
    <source>
        <dbReference type="ARBA" id="ARBA00083243"/>
    </source>
</evidence>
<reference evidence="9" key="1">
    <citation type="journal article" date="2020" name="Science">
        <title>Unexpected conservation and global transmission of agrobacterial virulence plasmids.</title>
        <authorList>
            <person name="Weisberg A.J."/>
            <person name="Davis E.W. 2nd"/>
            <person name="Tabima J."/>
            <person name="Belcher M.S."/>
            <person name="Miller M."/>
            <person name="Kuo C.H."/>
            <person name="Loper J.E."/>
            <person name="Grunwald N.J."/>
            <person name="Putnam M.L."/>
            <person name="Chang J.H."/>
        </authorList>
    </citation>
    <scope>NUCLEOTIDE SEQUENCE</scope>
    <source>
        <strain evidence="9">17-1853-1a</strain>
    </source>
</reference>
<evidence type="ECO:0000256" key="6">
    <source>
        <dbReference type="ARBA" id="ARBA00067332"/>
    </source>
</evidence>
<dbReference type="PANTHER" id="PTHR30537">
    <property type="entry name" value="HTH-TYPE TRANSCRIPTIONAL REGULATOR"/>
    <property type="match status" value="1"/>
</dbReference>
<comment type="similarity">
    <text evidence="1">Belongs to the LysR transcriptional regulatory family.</text>
</comment>
<comment type="caution">
    <text evidence="9">The sequence shown here is derived from an EMBL/GenBank/DDBJ whole genome shotgun (WGS) entry which is preliminary data.</text>
</comment>
<name>A0AA44JBI9_AGRTU</name>
<accession>A0AA44JBI9</accession>
<sequence length="330" mass="37096">MQVISEGIYSISPKMGMTPLVSLAALRTFVEVARFRSFKDAAESLGVTSGAVSQQIKIVERRLDVTLFERSSKDVRLTEHGLRLMSAIHLPFEQIRDAVEDFHNRKPRRNVVRLIARQAFASHWLVPRIDSFSRQHPDIEVRIDTSDGSGMRREPFDIAVRYGNEYQEGFDALKLSPSKLIVVASPQLLQRGLSIREPADCLQFPLLHDRDRMNWPTWLRSSGLREVLSASKKGPSFANDSLLMAAAAASQGLALVRDIHAESFLLNGQLKVAVAGSIDALHSYYLITPLRITQRPHVLALRDWLLEELSKPRSYEAETSVVEPVECLSD</sequence>
<dbReference type="Gene3D" id="3.40.190.10">
    <property type="entry name" value="Periplasmic binding protein-like II"/>
    <property type="match status" value="2"/>
</dbReference>
<evidence type="ECO:0000259" key="8">
    <source>
        <dbReference type="PROSITE" id="PS50931"/>
    </source>
</evidence>
<evidence type="ECO:0000256" key="2">
    <source>
        <dbReference type="ARBA" id="ARBA00023015"/>
    </source>
</evidence>
<dbReference type="PANTHER" id="PTHR30537:SF26">
    <property type="entry name" value="GLYCINE CLEAVAGE SYSTEM TRANSCRIPTIONAL ACTIVATOR"/>
    <property type="match status" value="1"/>
</dbReference>
<evidence type="ECO:0000256" key="3">
    <source>
        <dbReference type="ARBA" id="ARBA00023125"/>
    </source>
</evidence>
<keyword evidence="3" id="KW-0238">DNA-binding</keyword>
<dbReference type="Proteomes" id="UP000702952">
    <property type="component" value="Unassembled WGS sequence"/>
</dbReference>
<keyword evidence="4" id="KW-0804">Transcription</keyword>
<dbReference type="SUPFAM" id="SSF46785">
    <property type="entry name" value="Winged helix' DNA-binding domain"/>
    <property type="match status" value="1"/>
</dbReference>
<evidence type="ECO:0000313" key="10">
    <source>
        <dbReference type="Proteomes" id="UP000702952"/>
    </source>
</evidence>
<comment type="function">
    <text evidence="5">Transcriptional regulator of the ttuABCDE tartrate utilization operon.</text>
</comment>
<keyword evidence="2" id="KW-0805">Transcription regulation</keyword>
<dbReference type="AlphaFoldDB" id="A0AA44JBI9"/>
<dbReference type="InterPro" id="IPR005119">
    <property type="entry name" value="LysR_subst-bd"/>
</dbReference>
<dbReference type="EMBL" id="JAAMAY010000043">
    <property type="protein sequence ID" value="NTC32064.1"/>
    <property type="molecule type" value="Genomic_DNA"/>
</dbReference>
<dbReference type="PROSITE" id="PS50931">
    <property type="entry name" value="HTH_LYSR"/>
    <property type="match status" value="1"/>
</dbReference>
<dbReference type="GO" id="GO:0003700">
    <property type="term" value="F:DNA-binding transcription factor activity"/>
    <property type="evidence" value="ECO:0007669"/>
    <property type="project" value="InterPro"/>
</dbReference>
<evidence type="ECO:0000313" key="9">
    <source>
        <dbReference type="EMBL" id="NTC32064.1"/>
    </source>
</evidence>
<dbReference type="SUPFAM" id="SSF53850">
    <property type="entry name" value="Periplasmic binding protein-like II"/>
    <property type="match status" value="1"/>
</dbReference>
<dbReference type="InterPro" id="IPR000847">
    <property type="entry name" value="LysR_HTH_N"/>
</dbReference>
<protein>
    <recommendedName>
        <fullName evidence="6">HTH-type transcriptional regulator TtuA</fullName>
    </recommendedName>
    <alternativeName>
        <fullName evidence="7">Tartrate utilization transcriptional regulator</fullName>
    </alternativeName>
</protein>
<evidence type="ECO:0000256" key="5">
    <source>
        <dbReference type="ARBA" id="ARBA00054626"/>
    </source>
</evidence>
<evidence type="ECO:0000256" key="4">
    <source>
        <dbReference type="ARBA" id="ARBA00023163"/>
    </source>
</evidence>
<feature type="domain" description="HTH lysR-type" evidence="8">
    <location>
        <begin position="21"/>
        <end position="78"/>
    </location>
</feature>
<dbReference type="FunFam" id="1.10.10.10:FF:000001">
    <property type="entry name" value="LysR family transcriptional regulator"/>
    <property type="match status" value="1"/>
</dbReference>
<dbReference type="CDD" id="cd08432">
    <property type="entry name" value="PBP2_GcdR_TrpI_HvrB_AmpR_like"/>
    <property type="match status" value="1"/>
</dbReference>
<dbReference type="GO" id="GO:0043565">
    <property type="term" value="F:sequence-specific DNA binding"/>
    <property type="evidence" value="ECO:0007669"/>
    <property type="project" value="TreeGrafter"/>
</dbReference>
<dbReference type="Gene3D" id="1.10.10.10">
    <property type="entry name" value="Winged helix-like DNA-binding domain superfamily/Winged helix DNA-binding domain"/>
    <property type="match status" value="1"/>
</dbReference>
<dbReference type="GO" id="GO:0006351">
    <property type="term" value="P:DNA-templated transcription"/>
    <property type="evidence" value="ECO:0007669"/>
    <property type="project" value="TreeGrafter"/>
</dbReference>
<dbReference type="InterPro" id="IPR058163">
    <property type="entry name" value="LysR-type_TF_proteobact-type"/>
</dbReference>
<dbReference type="Pfam" id="PF00126">
    <property type="entry name" value="HTH_1"/>
    <property type="match status" value="1"/>
</dbReference>
<dbReference type="InterPro" id="IPR036388">
    <property type="entry name" value="WH-like_DNA-bd_sf"/>
</dbReference>
<gene>
    <name evidence="9" type="ORF">G6M46_28390</name>
</gene>
<organism evidence="9 10">
    <name type="scientific">Agrobacterium tumefaciens</name>
    <dbReference type="NCBI Taxonomy" id="358"/>
    <lineage>
        <taxon>Bacteria</taxon>
        <taxon>Pseudomonadati</taxon>
        <taxon>Pseudomonadota</taxon>
        <taxon>Alphaproteobacteria</taxon>
        <taxon>Hyphomicrobiales</taxon>
        <taxon>Rhizobiaceae</taxon>
        <taxon>Rhizobium/Agrobacterium group</taxon>
        <taxon>Agrobacterium</taxon>
        <taxon>Agrobacterium tumefaciens complex</taxon>
    </lineage>
</organism>